<keyword evidence="6 13" id="KW-0276">Fatty acid metabolism</keyword>
<dbReference type="Gene3D" id="3.10.120.10">
    <property type="entry name" value="Cytochrome b5-like heme/steroid binding domain"/>
    <property type="match status" value="1"/>
</dbReference>
<evidence type="ECO:0000256" key="5">
    <source>
        <dbReference type="ARBA" id="ARBA00022723"/>
    </source>
</evidence>
<gene>
    <name evidence="16" type="ORF">LAME_0H09912G</name>
</gene>
<dbReference type="Proteomes" id="UP000191144">
    <property type="component" value="Chromosome H"/>
</dbReference>
<dbReference type="PROSITE" id="PS50255">
    <property type="entry name" value="CYTOCHROME_B5_2"/>
    <property type="match status" value="1"/>
</dbReference>
<dbReference type="PIRSF" id="PIRSF000345">
    <property type="entry name" value="OLE1"/>
    <property type="match status" value="1"/>
</dbReference>
<evidence type="ECO:0000313" key="16">
    <source>
        <dbReference type="EMBL" id="SCV03373.1"/>
    </source>
</evidence>
<keyword evidence="12 13" id="KW-0275">Fatty acid biosynthesis</keyword>
<sequence>MDNGSIPEFDFSDILKSREAVNNPNRQINARQNAEQPPVNIPPSTPEGIFAVKKRKRDPQVVHLLKKVNIQTTLLSVGLPLFSLFKLLIGRPESNPRLLKCLAVYMFLSQVSLGAGYHRFFTHASFQCDLMVQSVFAILGGSCGLGSILDFSSQHLAHHRHVDTERDPLANVVHGRLFAIWGHKLFKGNRKSARAVQDCRATLDSAARRATGEKTRNFITTPSYALLRWQHDNYLEILILTLILIPCILARFCGLSYFSGIFYLGLVRMSLIQQQWLIIGALCHTKHFPLAKQPFDDSRSAVNLPLGILGDLLTFGESNHNFHHEFPGDYRNGLGKLQWDPSKFAILILYYLGFAGNIHYTSQDQIDKCLLQQQQKLLDEERAKLQWGIPLDKLPIMQPEKFVKLAKLEYETKRRFLVVIEGVVHDVTPFSSDHPGGVALVEASVGKDATQAFNGAVYLHTQAARNLLSTMRIAVLGHSRMGVERTVWEKHMLESNNFKNDSEGSEIVRNKQQVTFTNKNHYAAGAA</sequence>
<dbReference type="GO" id="GO:0006636">
    <property type="term" value="P:unsaturated fatty acid biosynthetic process"/>
    <property type="evidence" value="ECO:0007669"/>
    <property type="project" value="UniProtKB-UniRule"/>
</dbReference>
<dbReference type="PANTHER" id="PTHR11351:SF31">
    <property type="entry name" value="DESATURASE 1, ISOFORM A-RELATED"/>
    <property type="match status" value="1"/>
</dbReference>
<comment type="cofactor">
    <cofactor evidence="13">
        <name>Fe(2+)</name>
        <dbReference type="ChEBI" id="CHEBI:29033"/>
    </cofactor>
    <text evidence="13">Expected to bind 2 Fe(2+) ions per subunit.</text>
</comment>
<dbReference type="EC" id="1.14.19.1" evidence="13"/>
<keyword evidence="9 13" id="KW-0408">Iron</keyword>
<keyword evidence="13" id="KW-0349">Heme</keyword>
<evidence type="ECO:0000259" key="15">
    <source>
        <dbReference type="PROSITE" id="PS50255"/>
    </source>
</evidence>
<keyword evidence="13" id="KW-0249">Electron transport</keyword>
<keyword evidence="11 14" id="KW-0472">Membrane</keyword>
<evidence type="ECO:0000256" key="12">
    <source>
        <dbReference type="ARBA" id="ARBA00023160"/>
    </source>
</evidence>
<dbReference type="PROSITE" id="PS00476">
    <property type="entry name" value="FATTY_ACID_DESATUR_1"/>
    <property type="match status" value="1"/>
</dbReference>
<keyword evidence="10 13" id="KW-0443">Lipid metabolism</keyword>
<keyword evidence="3 13" id="KW-0444">Lipid biosynthesis</keyword>
<proteinExistence type="inferred from homology"/>
<name>A0A1G4KG40_9SACH</name>
<dbReference type="AlphaFoldDB" id="A0A1G4KG40"/>
<comment type="catalytic activity">
    <reaction evidence="13">
        <text>octadecanoyl-CoA + 2 Fe(II)-[cytochrome b5] + O2 + 2 H(+) = (9Z)-octadecenoyl-CoA + 2 Fe(III)-[cytochrome b5] + 2 H2O</text>
        <dbReference type="Rhea" id="RHEA:19721"/>
        <dbReference type="Rhea" id="RHEA-COMP:10438"/>
        <dbReference type="Rhea" id="RHEA-COMP:10439"/>
        <dbReference type="ChEBI" id="CHEBI:15377"/>
        <dbReference type="ChEBI" id="CHEBI:15378"/>
        <dbReference type="ChEBI" id="CHEBI:15379"/>
        <dbReference type="ChEBI" id="CHEBI:29033"/>
        <dbReference type="ChEBI" id="CHEBI:29034"/>
        <dbReference type="ChEBI" id="CHEBI:57387"/>
        <dbReference type="ChEBI" id="CHEBI:57394"/>
        <dbReference type="EC" id="1.14.19.1"/>
    </reaction>
</comment>
<dbReference type="SMART" id="SM01117">
    <property type="entry name" value="Cyt-b5"/>
    <property type="match status" value="1"/>
</dbReference>
<feature type="domain" description="Cytochrome b5 heme-binding" evidence="15">
    <location>
        <begin position="409"/>
        <end position="477"/>
    </location>
</feature>
<dbReference type="GO" id="GO:0005789">
    <property type="term" value="C:endoplasmic reticulum membrane"/>
    <property type="evidence" value="ECO:0007669"/>
    <property type="project" value="TreeGrafter"/>
</dbReference>
<organism evidence="16 17">
    <name type="scientific">Lachancea meyersii CBS 8951</name>
    <dbReference type="NCBI Taxonomy" id="1266667"/>
    <lineage>
        <taxon>Eukaryota</taxon>
        <taxon>Fungi</taxon>
        <taxon>Dikarya</taxon>
        <taxon>Ascomycota</taxon>
        <taxon>Saccharomycotina</taxon>
        <taxon>Saccharomycetes</taxon>
        <taxon>Saccharomycetales</taxon>
        <taxon>Saccharomycetaceae</taxon>
        <taxon>Lachancea</taxon>
    </lineage>
</organism>
<evidence type="ECO:0000256" key="6">
    <source>
        <dbReference type="ARBA" id="ARBA00022832"/>
    </source>
</evidence>
<evidence type="ECO:0000256" key="9">
    <source>
        <dbReference type="ARBA" id="ARBA00023004"/>
    </source>
</evidence>
<evidence type="ECO:0000256" key="3">
    <source>
        <dbReference type="ARBA" id="ARBA00022516"/>
    </source>
</evidence>
<evidence type="ECO:0000256" key="13">
    <source>
        <dbReference type="PIRNR" id="PIRNR000345"/>
    </source>
</evidence>
<dbReference type="Pfam" id="PF00173">
    <property type="entry name" value="Cyt-b5"/>
    <property type="match status" value="1"/>
</dbReference>
<dbReference type="GO" id="GO:0005506">
    <property type="term" value="F:iron ion binding"/>
    <property type="evidence" value="ECO:0007669"/>
    <property type="project" value="TreeGrafter"/>
</dbReference>
<comment type="subcellular location">
    <subcellularLocation>
        <location evidence="1">Membrane</location>
        <topology evidence="1">Multi-pass membrane protein</topology>
    </subcellularLocation>
</comment>
<feature type="transmembrane region" description="Helical" evidence="14">
    <location>
        <begin position="68"/>
        <end position="89"/>
    </location>
</feature>
<comment type="similarity">
    <text evidence="2 13">Belongs to the fatty acid desaturase type 1 family.</text>
</comment>
<keyword evidence="5 13" id="KW-0479">Metal-binding</keyword>
<dbReference type="Pfam" id="PF00487">
    <property type="entry name" value="FA_desaturase"/>
    <property type="match status" value="1"/>
</dbReference>
<evidence type="ECO:0000256" key="2">
    <source>
        <dbReference type="ARBA" id="ARBA00009295"/>
    </source>
</evidence>
<accession>A0A1G4KG40</accession>
<keyword evidence="8 13" id="KW-0560">Oxidoreductase</keyword>
<keyword evidence="13" id="KW-0813">Transport</keyword>
<reference evidence="17" key="1">
    <citation type="submission" date="2016-03" db="EMBL/GenBank/DDBJ databases">
        <authorList>
            <person name="Devillers Hugo."/>
        </authorList>
    </citation>
    <scope>NUCLEOTIDE SEQUENCE [LARGE SCALE GENOMIC DNA]</scope>
</reference>
<dbReference type="InterPro" id="IPR005804">
    <property type="entry name" value="FA_desaturase_dom"/>
</dbReference>
<dbReference type="InterPro" id="IPR015876">
    <property type="entry name" value="Acyl-CoA_DS"/>
</dbReference>
<dbReference type="EMBL" id="LT598480">
    <property type="protein sequence ID" value="SCV03373.1"/>
    <property type="molecule type" value="Genomic_DNA"/>
</dbReference>
<evidence type="ECO:0000256" key="14">
    <source>
        <dbReference type="SAM" id="Phobius"/>
    </source>
</evidence>
<evidence type="ECO:0000256" key="4">
    <source>
        <dbReference type="ARBA" id="ARBA00022692"/>
    </source>
</evidence>
<dbReference type="InterPro" id="IPR001522">
    <property type="entry name" value="FADS-1_CS"/>
</dbReference>
<evidence type="ECO:0000256" key="11">
    <source>
        <dbReference type="ARBA" id="ARBA00023136"/>
    </source>
</evidence>
<evidence type="ECO:0000313" key="17">
    <source>
        <dbReference type="Proteomes" id="UP000191144"/>
    </source>
</evidence>
<dbReference type="CDD" id="cd03505">
    <property type="entry name" value="Delta9-FADS-like"/>
    <property type="match status" value="1"/>
</dbReference>
<keyword evidence="17" id="KW-1185">Reference proteome</keyword>
<evidence type="ECO:0000256" key="1">
    <source>
        <dbReference type="ARBA" id="ARBA00004141"/>
    </source>
</evidence>
<keyword evidence="7 14" id="KW-1133">Transmembrane helix</keyword>
<evidence type="ECO:0000256" key="8">
    <source>
        <dbReference type="ARBA" id="ARBA00023002"/>
    </source>
</evidence>
<evidence type="ECO:0000256" key="10">
    <source>
        <dbReference type="ARBA" id="ARBA00023098"/>
    </source>
</evidence>
<dbReference type="InterPro" id="IPR036400">
    <property type="entry name" value="Cyt_B5-like_heme/steroid_sf"/>
</dbReference>
<feature type="transmembrane region" description="Helical" evidence="14">
    <location>
        <begin position="101"/>
        <end position="118"/>
    </location>
</feature>
<dbReference type="OrthoDB" id="10260134at2759"/>
<comment type="function">
    <text evidence="13">Stearoyl-CoA desaturase that utilizes O(2) and electrons from reduced cytochrome b5 to introduce the first double bond into saturated fatty acyl-CoA substrates.</text>
</comment>
<dbReference type="InterPro" id="IPR001199">
    <property type="entry name" value="Cyt_B5-like_heme/steroid-bd"/>
</dbReference>
<feature type="transmembrane region" description="Helical" evidence="14">
    <location>
        <begin position="130"/>
        <end position="151"/>
    </location>
</feature>
<dbReference type="PANTHER" id="PTHR11351">
    <property type="entry name" value="ACYL-COA DESATURASE"/>
    <property type="match status" value="1"/>
</dbReference>
<dbReference type="SUPFAM" id="SSF55856">
    <property type="entry name" value="Cytochrome b5-like heme/steroid binding domain"/>
    <property type="match status" value="1"/>
</dbReference>
<keyword evidence="4 14" id="KW-0812">Transmembrane</keyword>
<dbReference type="InterPro" id="IPR009160">
    <property type="entry name" value="Acyl-CoA_deSatase_haem/ster-bd"/>
</dbReference>
<dbReference type="GO" id="GO:0004768">
    <property type="term" value="F:stearoyl-CoA 9-desaturase activity"/>
    <property type="evidence" value="ECO:0007669"/>
    <property type="project" value="UniProtKB-UniRule"/>
</dbReference>
<feature type="transmembrane region" description="Helical" evidence="14">
    <location>
        <begin position="237"/>
        <end position="264"/>
    </location>
</feature>
<protein>
    <recommendedName>
        <fullName evidence="13">Acyl-CoA desaturase</fullName>
        <ecNumber evidence="13">1.14.19.1</ecNumber>
    </recommendedName>
</protein>
<evidence type="ECO:0000256" key="7">
    <source>
        <dbReference type="ARBA" id="ARBA00022989"/>
    </source>
</evidence>